<reference evidence="2" key="2">
    <citation type="journal article" date="2022" name="Microbiol. Resour. Announc.">
        <title>Metagenome Sequencing to Explore Phylogenomics of Terrestrial Cyanobacteria.</title>
        <authorList>
            <person name="Ward R.D."/>
            <person name="Stajich J.E."/>
            <person name="Johansen J.R."/>
            <person name="Huntemann M."/>
            <person name="Clum A."/>
            <person name="Foster B."/>
            <person name="Foster B."/>
            <person name="Roux S."/>
            <person name="Palaniappan K."/>
            <person name="Varghese N."/>
            <person name="Mukherjee S."/>
            <person name="Reddy T.B.K."/>
            <person name="Daum C."/>
            <person name="Copeland A."/>
            <person name="Chen I.A."/>
            <person name="Ivanova N.N."/>
            <person name="Kyrpides N.C."/>
            <person name="Shapiro N."/>
            <person name="Eloe-Fadrosh E.A."/>
            <person name="Pietrasiak N."/>
        </authorList>
    </citation>
    <scope>NUCLEOTIDE SEQUENCE</scope>
    <source>
        <strain evidence="2">GSE-TBD4-15B</strain>
    </source>
</reference>
<accession>A0A951U4M9</accession>
<comment type="caution">
    <text evidence="2">The sequence shown here is derived from an EMBL/GenBank/DDBJ whole genome shotgun (WGS) entry which is preliminary data.</text>
</comment>
<evidence type="ECO:0000313" key="3">
    <source>
        <dbReference type="Proteomes" id="UP000707356"/>
    </source>
</evidence>
<dbReference type="Pfam" id="PF03400">
    <property type="entry name" value="DDE_Tnp_IS1"/>
    <property type="match status" value="1"/>
</dbReference>
<dbReference type="GO" id="GO:0004803">
    <property type="term" value="F:transposase activity"/>
    <property type="evidence" value="ECO:0007669"/>
    <property type="project" value="InterPro"/>
</dbReference>
<sequence>ARKTICFSKSLLMHDTVIGLFINRYEFGVNV</sequence>
<evidence type="ECO:0000313" key="2">
    <source>
        <dbReference type="EMBL" id="MBW4465586.1"/>
    </source>
</evidence>
<gene>
    <name evidence="1" type="ORF">KME07_04130</name>
    <name evidence="2" type="ORF">KME07_09120</name>
</gene>
<evidence type="ECO:0000313" key="1">
    <source>
        <dbReference type="EMBL" id="MBW4464616.1"/>
    </source>
</evidence>
<dbReference type="EMBL" id="JAHHHV010000051">
    <property type="protein sequence ID" value="MBW4465586.1"/>
    <property type="molecule type" value="Genomic_DNA"/>
</dbReference>
<name>A0A951U4M9_9CYAN</name>
<protein>
    <submittedName>
        <fullName evidence="2">IS1 family transposase</fullName>
    </submittedName>
</protein>
<proteinExistence type="predicted"/>
<dbReference type="AlphaFoldDB" id="A0A951U4M9"/>
<dbReference type="Proteomes" id="UP000707356">
    <property type="component" value="Unassembled WGS sequence"/>
</dbReference>
<dbReference type="EMBL" id="JAHHHV010000017">
    <property type="protein sequence ID" value="MBW4464616.1"/>
    <property type="molecule type" value="Genomic_DNA"/>
</dbReference>
<dbReference type="InterPro" id="IPR005063">
    <property type="entry name" value="Transposase_27"/>
</dbReference>
<dbReference type="GO" id="GO:0003677">
    <property type="term" value="F:DNA binding"/>
    <property type="evidence" value="ECO:0007669"/>
    <property type="project" value="InterPro"/>
</dbReference>
<feature type="non-terminal residue" evidence="2">
    <location>
        <position position="1"/>
    </location>
</feature>
<dbReference type="GO" id="GO:0006313">
    <property type="term" value="P:DNA transposition"/>
    <property type="evidence" value="ECO:0007669"/>
    <property type="project" value="InterPro"/>
</dbReference>
<organism evidence="2 3">
    <name type="scientific">Pegethrix bostrychoides GSE-TBD4-15B</name>
    <dbReference type="NCBI Taxonomy" id="2839662"/>
    <lineage>
        <taxon>Bacteria</taxon>
        <taxon>Bacillati</taxon>
        <taxon>Cyanobacteriota</taxon>
        <taxon>Cyanophyceae</taxon>
        <taxon>Oculatellales</taxon>
        <taxon>Oculatellaceae</taxon>
        <taxon>Pegethrix</taxon>
    </lineage>
</organism>
<reference evidence="2" key="1">
    <citation type="submission" date="2021-05" db="EMBL/GenBank/DDBJ databases">
        <authorList>
            <person name="Pietrasiak N."/>
            <person name="Ward R."/>
            <person name="Stajich J.E."/>
            <person name="Kurbessoian T."/>
        </authorList>
    </citation>
    <scope>NUCLEOTIDE SEQUENCE</scope>
    <source>
        <strain evidence="2">GSE-TBD4-15B</strain>
    </source>
</reference>